<organism evidence="3 4">
    <name type="scientific">Pigmentiphaga humi</name>
    <dbReference type="NCBI Taxonomy" id="2478468"/>
    <lineage>
        <taxon>Bacteria</taxon>
        <taxon>Pseudomonadati</taxon>
        <taxon>Pseudomonadota</taxon>
        <taxon>Betaproteobacteria</taxon>
        <taxon>Burkholderiales</taxon>
        <taxon>Alcaligenaceae</taxon>
        <taxon>Pigmentiphaga</taxon>
    </lineage>
</organism>
<dbReference type="InterPro" id="IPR042100">
    <property type="entry name" value="Bug_dom1"/>
</dbReference>
<dbReference type="Gene3D" id="3.40.190.150">
    <property type="entry name" value="Bordetella uptake gene, domain 1"/>
    <property type="match status" value="1"/>
</dbReference>
<dbReference type="PANTHER" id="PTHR42928">
    <property type="entry name" value="TRICARBOXYLATE-BINDING PROTEIN"/>
    <property type="match status" value="1"/>
</dbReference>
<dbReference type="OrthoDB" id="8674725at2"/>
<proteinExistence type="inferred from homology"/>
<dbReference type="Gene3D" id="3.40.190.10">
    <property type="entry name" value="Periplasmic binding protein-like II"/>
    <property type="match status" value="1"/>
</dbReference>
<dbReference type="Pfam" id="PF03401">
    <property type="entry name" value="TctC"/>
    <property type="match status" value="1"/>
</dbReference>
<dbReference type="RefSeq" id="WP_124079164.1">
    <property type="nucleotide sequence ID" value="NZ_UWPJ01000015.1"/>
</dbReference>
<accession>A0A3P4B250</accession>
<protein>
    <submittedName>
        <fullName evidence="3">Tripartite tricarboxylate transporter family receptor</fullName>
    </submittedName>
</protein>
<dbReference type="EMBL" id="UWPJ01000015">
    <property type="protein sequence ID" value="VCU69646.1"/>
    <property type="molecule type" value="Genomic_DNA"/>
</dbReference>
<dbReference type="PANTHER" id="PTHR42928:SF5">
    <property type="entry name" value="BLR1237 PROTEIN"/>
    <property type="match status" value="1"/>
</dbReference>
<dbReference type="SUPFAM" id="SSF53850">
    <property type="entry name" value="Periplasmic binding protein-like II"/>
    <property type="match status" value="1"/>
</dbReference>
<gene>
    <name evidence="3" type="ORF">PIGHUM_01709</name>
</gene>
<dbReference type="AlphaFoldDB" id="A0A3P4B250"/>
<feature type="chain" id="PRO_5018237964" evidence="2">
    <location>
        <begin position="24"/>
        <end position="325"/>
    </location>
</feature>
<reference evidence="3 4" key="1">
    <citation type="submission" date="2018-10" db="EMBL/GenBank/DDBJ databases">
        <authorList>
            <person name="Criscuolo A."/>
        </authorList>
    </citation>
    <scope>NUCLEOTIDE SEQUENCE [LARGE SCALE GENOMIC DNA]</scope>
    <source>
        <strain evidence="3">DnA1</strain>
    </source>
</reference>
<sequence>MRQLTANLFMAFGALAWAAPAAAQEWAPSKALTIVVPVPPGSSTDMLARILAERLPATLGQPVVVTNRPGASGLIGAGAVARSEADGHTLLLSASTLLGAPHVLPKGAGGGVDVVKDLSPVARTASSPLVILANPQLGVKTPADLVAYLKKHPGLPYASSGNGSPQHIAGQLFMKATDTEMTHVPYKGVMPAVVDTISGQIKLAFGALGGVGQYIEGGQLVALAVAEKQRTPLLPNVPTLTESGIRGVEMNVFFPVFVAAGTPAAAVERLNREINQVMRAPDVKEKMRGAGVDTSGSSVQEAVQAVREEYDRYARVVAEFGIKGE</sequence>
<dbReference type="PIRSF" id="PIRSF017082">
    <property type="entry name" value="YflP"/>
    <property type="match status" value="1"/>
</dbReference>
<dbReference type="Proteomes" id="UP000277294">
    <property type="component" value="Unassembled WGS sequence"/>
</dbReference>
<keyword evidence="4" id="KW-1185">Reference proteome</keyword>
<evidence type="ECO:0000313" key="3">
    <source>
        <dbReference type="EMBL" id="VCU69646.1"/>
    </source>
</evidence>
<evidence type="ECO:0000313" key="4">
    <source>
        <dbReference type="Proteomes" id="UP000277294"/>
    </source>
</evidence>
<feature type="signal peptide" evidence="2">
    <location>
        <begin position="1"/>
        <end position="23"/>
    </location>
</feature>
<evidence type="ECO:0000256" key="2">
    <source>
        <dbReference type="SAM" id="SignalP"/>
    </source>
</evidence>
<comment type="similarity">
    <text evidence="1">Belongs to the UPF0065 (bug) family.</text>
</comment>
<dbReference type="InterPro" id="IPR005064">
    <property type="entry name" value="BUG"/>
</dbReference>
<keyword evidence="3" id="KW-0675">Receptor</keyword>
<keyword evidence="2" id="KW-0732">Signal</keyword>
<evidence type="ECO:0000256" key="1">
    <source>
        <dbReference type="ARBA" id="ARBA00006987"/>
    </source>
</evidence>
<name>A0A3P4B250_9BURK</name>